<evidence type="ECO:0000256" key="3">
    <source>
        <dbReference type="ARBA" id="ARBA00023163"/>
    </source>
</evidence>
<proteinExistence type="predicted"/>
<dbReference type="Pfam" id="PF12802">
    <property type="entry name" value="MarR_2"/>
    <property type="match status" value="1"/>
</dbReference>
<dbReference type="InterPro" id="IPR000835">
    <property type="entry name" value="HTH_MarR-typ"/>
</dbReference>
<dbReference type="AlphaFoldDB" id="A0A6V8LD11"/>
<evidence type="ECO:0000313" key="5">
    <source>
        <dbReference type="EMBL" id="GFJ91897.1"/>
    </source>
</evidence>
<dbReference type="RefSeq" id="WP_173078890.1">
    <property type="nucleotide sequence ID" value="NZ_BAABJB010000017.1"/>
</dbReference>
<dbReference type="Proteomes" id="UP000482960">
    <property type="component" value="Unassembled WGS sequence"/>
</dbReference>
<protein>
    <submittedName>
        <fullName evidence="5">Transcriptional regulator</fullName>
    </submittedName>
</protein>
<keyword evidence="2" id="KW-0238">DNA-binding</keyword>
<reference evidence="5 6" key="1">
    <citation type="submission" date="2020-03" db="EMBL/GenBank/DDBJ databases">
        <title>Whole genome shotgun sequence of Phytohabitans rumicis NBRC 108638.</title>
        <authorList>
            <person name="Komaki H."/>
            <person name="Tamura T."/>
        </authorList>
    </citation>
    <scope>NUCLEOTIDE SEQUENCE [LARGE SCALE GENOMIC DNA]</scope>
    <source>
        <strain evidence="5 6">NBRC 108638</strain>
    </source>
</reference>
<dbReference type="InterPro" id="IPR052362">
    <property type="entry name" value="HTH-GbsR_regulator"/>
</dbReference>
<dbReference type="Gene3D" id="1.10.287.160">
    <property type="entry name" value="HR1 repeat"/>
    <property type="match status" value="1"/>
</dbReference>
<dbReference type="PANTHER" id="PTHR38465">
    <property type="entry name" value="HTH-TYPE TRANSCRIPTIONAL REGULATOR MJ1563-RELATED"/>
    <property type="match status" value="1"/>
</dbReference>
<dbReference type="EMBL" id="BLPG01000001">
    <property type="protein sequence ID" value="GFJ91897.1"/>
    <property type="molecule type" value="Genomic_DNA"/>
</dbReference>
<keyword evidence="3" id="KW-0804">Transcription</keyword>
<comment type="caution">
    <text evidence="5">The sequence shown here is derived from an EMBL/GenBank/DDBJ whole genome shotgun (WGS) entry which is preliminary data.</text>
</comment>
<evidence type="ECO:0000313" key="6">
    <source>
        <dbReference type="Proteomes" id="UP000482960"/>
    </source>
</evidence>
<keyword evidence="6" id="KW-1185">Reference proteome</keyword>
<keyword evidence="1" id="KW-0805">Transcription regulation</keyword>
<evidence type="ECO:0000256" key="1">
    <source>
        <dbReference type="ARBA" id="ARBA00023015"/>
    </source>
</evidence>
<reference evidence="5 6" key="2">
    <citation type="submission" date="2020-03" db="EMBL/GenBank/DDBJ databases">
        <authorList>
            <person name="Ichikawa N."/>
            <person name="Kimura A."/>
            <person name="Kitahashi Y."/>
            <person name="Uohara A."/>
        </authorList>
    </citation>
    <scope>NUCLEOTIDE SEQUENCE [LARGE SCALE GENOMIC DNA]</scope>
    <source>
        <strain evidence="5 6">NBRC 108638</strain>
    </source>
</reference>
<evidence type="ECO:0000259" key="4">
    <source>
        <dbReference type="Pfam" id="PF12802"/>
    </source>
</evidence>
<sequence length="161" mass="17872">MENQRDEDAVRRFVEHFAMTFNDLGFPRMPARVLAVLMVTDAKGLTAGEIGEQLGVSAAAVSGAVRYLLQVNFAVREPVAGSRSDHYRLPADPWYTAGAVRGGAYKKIADLVQEGLGAVGSRESAAGTRLAEMYEFYIFIQEGMLELLERWEKTREERLEA</sequence>
<name>A0A6V8LD11_9ACTN</name>
<dbReference type="GO" id="GO:0003700">
    <property type="term" value="F:DNA-binding transcription factor activity"/>
    <property type="evidence" value="ECO:0007669"/>
    <property type="project" value="InterPro"/>
</dbReference>
<gene>
    <name evidence="5" type="ORF">Prum_055390</name>
</gene>
<organism evidence="5 6">
    <name type="scientific">Phytohabitans rumicis</name>
    <dbReference type="NCBI Taxonomy" id="1076125"/>
    <lineage>
        <taxon>Bacteria</taxon>
        <taxon>Bacillati</taxon>
        <taxon>Actinomycetota</taxon>
        <taxon>Actinomycetes</taxon>
        <taxon>Micromonosporales</taxon>
        <taxon>Micromonosporaceae</taxon>
    </lineage>
</organism>
<dbReference type="InterPro" id="IPR036390">
    <property type="entry name" value="WH_DNA-bd_sf"/>
</dbReference>
<evidence type="ECO:0000256" key="2">
    <source>
        <dbReference type="ARBA" id="ARBA00023125"/>
    </source>
</evidence>
<feature type="domain" description="HTH marR-type" evidence="4">
    <location>
        <begin position="25"/>
        <end position="81"/>
    </location>
</feature>
<dbReference type="InterPro" id="IPR036388">
    <property type="entry name" value="WH-like_DNA-bd_sf"/>
</dbReference>
<dbReference type="PANTHER" id="PTHR38465:SF2">
    <property type="entry name" value="HTH-TYPE TRANSCRIPTIONAL REGULATOR MMPR5"/>
    <property type="match status" value="1"/>
</dbReference>
<dbReference type="GO" id="GO:0003677">
    <property type="term" value="F:DNA binding"/>
    <property type="evidence" value="ECO:0007669"/>
    <property type="project" value="UniProtKB-KW"/>
</dbReference>
<dbReference type="SUPFAM" id="SSF46785">
    <property type="entry name" value="Winged helix' DNA-binding domain"/>
    <property type="match status" value="1"/>
</dbReference>
<dbReference type="Gene3D" id="1.10.10.10">
    <property type="entry name" value="Winged helix-like DNA-binding domain superfamily/Winged helix DNA-binding domain"/>
    <property type="match status" value="1"/>
</dbReference>
<accession>A0A6V8LD11</accession>